<dbReference type="EMBL" id="JADCTT010000017">
    <property type="protein sequence ID" value="KAF9743387.1"/>
    <property type="molecule type" value="Genomic_DNA"/>
</dbReference>
<sequence length="289" mass="32551">MATRPATMKERRIWALETLQMCYPDKHHEYELELDWHGRADPLKYFPSDHFIFDKDLLLEEDNFFTPETTPAPETPLPSKKRVTFEDWVEPEVQPSFQPPKRPSPVVDDPNDSDGGFVPSSSSSSPLSSLGSKSPSLEPPPSQTEEEKRAARVAAWYPPPGVRALEDRGPTGILWPCDHCMRAVAHGRGIPICQSAGGKARRCSHCISNGRECKSGPSHCRPLFHQASVAFHTGNQKLYQRIKAALRLHLELEDSQPGWFSAGRRDEEDMVARREKVLALADEIKKAYE</sequence>
<organism evidence="2 3">
    <name type="scientific">Bionectria ochroleuca</name>
    <name type="common">Gliocladium roseum</name>
    <dbReference type="NCBI Taxonomy" id="29856"/>
    <lineage>
        <taxon>Eukaryota</taxon>
        <taxon>Fungi</taxon>
        <taxon>Dikarya</taxon>
        <taxon>Ascomycota</taxon>
        <taxon>Pezizomycotina</taxon>
        <taxon>Sordariomycetes</taxon>
        <taxon>Hypocreomycetidae</taxon>
        <taxon>Hypocreales</taxon>
        <taxon>Bionectriaceae</taxon>
        <taxon>Clonostachys</taxon>
    </lineage>
</organism>
<proteinExistence type="predicted"/>
<dbReference type="Proteomes" id="UP000616885">
    <property type="component" value="Unassembled WGS sequence"/>
</dbReference>
<feature type="compositionally biased region" description="Low complexity" evidence="1">
    <location>
        <begin position="119"/>
        <end position="136"/>
    </location>
</feature>
<gene>
    <name evidence="2" type="ORF">IM811_006478</name>
</gene>
<protein>
    <submittedName>
        <fullName evidence="2">Uncharacterized protein</fullName>
    </submittedName>
</protein>
<feature type="region of interest" description="Disordered" evidence="1">
    <location>
        <begin position="91"/>
        <end position="151"/>
    </location>
</feature>
<accession>A0A8H7K2G6</accession>
<name>A0A8H7K2G6_BIOOC</name>
<comment type="caution">
    <text evidence="2">The sequence shown here is derived from an EMBL/GenBank/DDBJ whole genome shotgun (WGS) entry which is preliminary data.</text>
</comment>
<evidence type="ECO:0000313" key="3">
    <source>
        <dbReference type="Proteomes" id="UP000616885"/>
    </source>
</evidence>
<evidence type="ECO:0000256" key="1">
    <source>
        <dbReference type="SAM" id="MobiDB-lite"/>
    </source>
</evidence>
<reference evidence="2" key="1">
    <citation type="submission" date="2020-10" db="EMBL/GenBank/DDBJ databases">
        <title>High-Quality Genome Resource of Clonostachys rosea strain S41 by Oxford Nanopore Long-Read Sequencing.</title>
        <authorList>
            <person name="Wang H."/>
        </authorList>
    </citation>
    <scope>NUCLEOTIDE SEQUENCE</scope>
    <source>
        <strain evidence="2">S41</strain>
    </source>
</reference>
<evidence type="ECO:0000313" key="2">
    <source>
        <dbReference type="EMBL" id="KAF9743387.1"/>
    </source>
</evidence>
<dbReference type="AlphaFoldDB" id="A0A8H7K2G6"/>